<sequence length="114" mass="13029">MRAYRVLLMSDEQIRQLRADAVTEEANLKHSDKEMRDRAWQAMGARQQRCNDLVYRTQNANECSRGIPLGLMYDTTGLTPSVDQVFEEALLGVCRFVKTKQDARINKCLPPAPN</sequence>
<name>A0A125Q9R3_9BRAD</name>
<gene>
    <name evidence="1" type="ORF">AS156_35995</name>
</gene>
<evidence type="ECO:0000313" key="2">
    <source>
        <dbReference type="Proteomes" id="UP000057737"/>
    </source>
</evidence>
<protein>
    <submittedName>
        <fullName evidence="1">Uncharacterized protein</fullName>
    </submittedName>
</protein>
<dbReference type="Proteomes" id="UP000057737">
    <property type="component" value="Unassembled WGS sequence"/>
</dbReference>
<organism evidence="1 2">
    <name type="scientific">Bradyrhizobium macuxiense</name>
    <dbReference type="NCBI Taxonomy" id="1755647"/>
    <lineage>
        <taxon>Bacteria</taxon>
        <taxon>Pseudomonadati</taxon>
        <taxon>Pseudomonadota</taxon>
        <taxon>Alphaproteobacteria</taxon>
        <taxon>Hyphomicrobiales</taxon>
        <taxon>Nitrobacteraceae</taxon>
        <taxon>Bradyrhizobium</taxon>
    </lineage>
</organism>
<dbReference type="EMBL" id="LNCU01000039">
    <property type="protein sequence ID" value="KWV58205.1"/>
    <property type="molecule type" value="Genomic_DNA"/>
</dbReference>
<dbReference type="AlphaFoldDB" id="A0A125Q9R3"/>
<reference evidence="1 2" key="1">
    <citation type="submission" date="2015-11" db="EMBL/GenBank/DDBJ databases">
        <title>Draft Genome Sequence of the Strain BR 10303 (Bradyrhizobium sp.) isolated from nodules of Centrolobium paraense.</title>
        <authorList>
            <person name="Zelli J.E."/>
            <person name="Simoes-Araujo J.L."/>
            <person name="Barauna A.C."/>
            <person name="Silva K."/>
        </authorList>
    </citation>
    <scope>NUCLEOTIDE SEQUENCE [LARGE SCALE GENOMIC DNA]</scope>
    <source>
        <strain evidence="1 2">BR 10303</strain>
    </source>
</reference>
<accession>A0A125Q9R3</accession>
<comment type="caution">
    <text evidence="1">The sequence shown here is derived from an EMBL/GenBank/DDBJ whole genome shotgun (WGS) entry which is preliminary data.</text>
</comment>
<keyword evidence="2" id="KW-1185">Reference proteome</keyword>
<proteinExistence type="predicted"/>
<evidence type="ECO:0000313" key="1">
    <source>
        <dbReference type="EMBL" id="KWV58205.1"/>
    </source>
</evidence>